<reference evidence="2" key="1">
    <citation type="submission" date="2016-11" db="UniProtKB">
        <authorList>
            <consortium name="WormBaseParasite"/>
        </authorList>
    </citation>
    <scope>IDENTIFICATION</scope>
    <source>
        <strain evidence="2">KR3021</strain>
    </source>
</reference>
<evidence type="ECO:0000313" key="1">
    <source>
        <dbReference type="Proteomes" id="UP000095286"/>
    </source>
</evidence>
<dbReference type="Proteomes" id="UP000095286">
    <property type="component" value="Unplaced"/>
</dbReference>
<sequence>MMVVASTTGSVGIAETQSLKDAASRMFLGGDMGSAEKQCLLIWQADPTNVSALVLLASMYYKKGDYEHALQFASFAIKINPSCQEGYWTLGNIFKDRNQLSEAIENYRHAILLKEDYIEAYISLASALVSFGDLESAIGAFSTALNYNPSLYTVRSDLGNLYKAIGRFEEAKICFLKCIETNPQFEVAWSNLGCVFNEQNEIWLSIHHFTKAIQIAPSYFEAYMNLGNVFKEARIFDRAVATYLRALNLQNNNASVHGQLGCVYYEMQNIDLALSHFEKAIQICPTPDLWCNFGNSIKEKGMVNEAEGAYNSALNLCPSHADSLNNLANIKREQGQIEEAEQLYRRALSSNGQFAAAHSNLASILQQQGKYAEAILNFQSAVRISPLFADAFSNMGNALKEMGDVNGAIQCYNRAISIAPSFADAHSNLASIHKDSGNLPDAISLYRKALLLKKPKSFPDAYCNLVHCLQIVCDWSDYEERMSQLVEIVEDQLSKKRLASTHPHHCMLYPLSHKQRKQIAEKHALLCWEKVQVLRKAAYSFPEARLLRKNERLRIGFVSSDFGNHPTSHLMQSIPGLFDRSRVELFCYALSVNDGTNFRSKIMEESEHFTDLSGVHCNGAAADIINADGVHILFNLNGYTRLARNEIFALRPCPIQVMWLGYPATSGATYMDYIITDEVTSPKYLAEAYSEKLAYMPHTFFIGDHTNMLKHLTERVIVKGKDSNTRFNTDTNTVANATNLEPLMSRGELCHIIRETEVSCGPEKEMLMKEVVLPVLEVSTQPLTDMIGRGNIAVSMEGCNVQNGLATLNHTHSKAATGEELPNTIIITSRQQYGLPEDAIVYCNFNQLYKLDPVTLNSWCEILKRVENSVLWLLRFPNYGEQNIREFCAARGIYSHRIIFSNVAAKEEHVRRGQLADCCLDTPLCNGHTTGMDITFGGTPMVTLPLETLASRVAASQLTALGCPELIAKSREDYINIAVRLGTDRNYLTSIRTKVWKSRTTSTLFNIKQYCTDLEDLVHAIWKSHALNHPKDHISAASFQYSSPSESE</sequence>
<accession>A0AC35TIE6</accession>
<proteinExistence type="predicted"/>
<dbReference type="WBParaSite" id="RSKR_0000082400.1">
    <property type="protein sequence ID" value="RSKR_0000082400.1"/>
    <property type="gene ID" value="RSKR_0000082400"/>
</dbReference>
<organism evidence="1 2">
    <name type="scientific">Rhabditophanes sp. KR3021</name>
    <dbReference type="NCBI Taxonomy" id="114890"/>
    <lineage>
        <taxon>Eukaryota</taxon>
        <taxon>Metazoa</taxon>
        <taxon>Ecdysozoa</taxon>
        <taxon>Nematoda</taxon>
        <taxon>Chromadorea</taxon>
        <taxon>Rhabditida</taxon>
        <taxon>Tylenchina</taxon>
        <taxon>Panagrolaimomorpha</taxon>
        <taxon>Strongyloidoidea</taxon>
        <taxon>Alloionematidae</taxon>
        <taxon>Rhabditophanes</taxon>
    </lineage>
</organism>
<protein>
    <submittedName>
        <fullName evidence="2">TPR_REGION domain-containing protein</fullName>
    </submittedName>
</protein>
<evidence type="ECO:0000313" key="2">
    <source>
        <dbReference type="WBParaSite" id="RSKR_0000082400.1"/>
    </source>
</evidence>
<name>A0AC35TIE6_9BILA</name>